<evidence type="ECO:0000256" key="5">
    <source>
        <dbReference type="ARBA" id="ARBA00022842"/>
    </source>
</evidence>
<comment type="similarity">
    <text evidence="2 6">Belongs to the FPP/GGPP synthase family.</text>
</comment>
<gene>
    <name evidence="7" type="ORF">OM074_12285</name>
</gene>
<comment type="cofactor">
    <cofactor evidence="1">
        <name>Mg(2+)</name>
        <dbReference type="ChEBI" id="CHEBI:18420"/>
    </cofactor>
</comment>
<dbReference type="PANTHER" id="PTHR12001:SF85">
    <property type="entry name" value="SHORT CHAIN ISOPRENYL DIPHOSPHATE SYNTHASE"/>
    <property type="match status" value="1"/>
</dbReference>
<dbReference type="Pfam" id="PF00348">
    <property type="entry name" value="polyprenyl_synt"/>
    <property type="match status" value="1"/>
</dbReference>
<reference evidence="7" key="1">
    <citation type="submission" date="2022-10" db="EMBL/GenBank/DDBJ databases">
        <authorList>
            <person name="Yu W.X."/>
        </authorList>
    </citation>
    <scope>NUCLEOTIDE SEQUENCE</scope>
    <source>
        <strain evidence="7">D04</strain>
    </source>
</reference>
<dbReference type="InterPro" id="IPR008949">
    <property type="entry name" value="Isoprenoid_synthase_dom_sf"/>
</dbReference>
<protein>
    <submittedName>
        <fullName evidence="7">Polyprenyl synthetase family protein</fullName>
    </submittedName>
</protein>
<dbReference type="Gene3D" id="1.10.600.10">
    <property type="entry name" value="Farnesyl Diphosphate Synthase"/>
    <property type="match status" value="1"/>
</dbReference>
<dbReference type="InterPro" id="IPR000092">
    <property type="entry name" value="Polyprenyl_synt"/>
</dbReference>
<keyword evidence="8" id="KW-1185">Reference proteome</keyword>
<evidence type="ECO:0000313" key="7">
    <source>
        <dbReference type="EMBL" id="MCW3806404.1"/>
    </source>
</evidence>
<comment type="caution">
    <text evidence="7">The sequence shown here is derived from an EMBL/GenBank/DDBJ whole genome shotgun (WGS) entry which is preliminary data.</text>
</comment>
<dbReference type="GO" id="GO:0004659">
    <property type="term" value="F:prenyltransferase activity"/>
    <property type="evidence" value="ECO:0007669"/>
    <property type="project" value="InterPro"/>
</dbReference>
<dbReference type="PANTHER" id="PTHR12001">
    <property type="entry name" value="GERANYLGERANYL PYROPHOSPHATE SYNTHASE"/>
    <property type="match status" value="1"/>
</dbReference>
<dbReference type="InterPro" id="IPR033749">
    <property type="entry name" value="Polyprenyl_synt_CS"/>
</dbReference>
<dbReference type="EMBL" id="JAPDPI010000024">
    <property type="protein sequence ID" value="MCW3806404.1"/>
    <property type="molecule type" value="Genomic_DNA"/>
</dbReference>
<dbReference type="AlphaFoldDB" id="A0AAE3MEM9"/>
<dbReference type="RefSeq" id="WP_301199816.1">
    <property type="nucleotide sequence ID" value="NZ_JAPDPI010000024.1"/>
</dbReference>
<dbReference type="GO" id="GO:0008299">
    <property type="term" value="P:isoprenoid biosynthetic process"/>
    <property type="evidence" value="ECO:0007669"/>
    <property type="project" value="InterPro"/>
</dbReference>
<keyword evidence="3 6" id="KW-0808">Transferase</keyword>
<keyword evidence="5" id="KW-0460">Magnesium</keyword>
<accession>A0AAE3MEM9</accession>
<sequence length="324" mass="36707">MLSIDDVQKLITSEIKNTNFIKKPSNLYEPIEYTMEMGGKRVRPLLCLMAVQLFGGDISKAIKPALGLEVFHNFTLLHDDIMDNADVRRNMPTVHKKWNENVGILSGDAMLINAYQYIAQCNNKMLPEILDLFNEVALGVCEGQQYDMDFENRMDVTVDEYLEMIRLKTAILLAGSLKMGALLANADEKDAQLIYDFGINIGIAFQLQDDYLDTFGDQKSFGKKIGGDIIANKKTFLLITTLNNATLEDQTTLKSWIKADNFSEDEKINAVKSIYTKNLVDESSQKLMDKYYNNAMENIAQINGNKVIKSELIHFATKLMKRNN</sequence>
<dbReference type="GO" id="GO:0046872">
    <property type="term" value="F:metal ion binding"/>
    <property type="evidence" value="ECO:0007669"/>
    <property type="project" value="UniProtKB-KW"/>
</dbReference>
<evidence type="ECO:0000256" key="2">
    <source>
        <dbReference type="ARBA" id="ARBA00006706"/>
    </source>
</evidence>
<proteinExistence type="inferred from homology"/>
<organism evidence="7 8">
    <name type="scientific">Plebeiibacterium marinum</name>
    <dbReference type="NCBI Taxonomy" id="2992111"/>
    <lineage>
        <taxon>Bacteria</taxon>
        <taxon>Pseudomonadati</taxon>
        <taxon>Bacteroidota</taxon>
        <taxon>Bacteroidia</taxon>
        <taxon>Marinilabiliales</taxon>
        <taxon>Marinilabiliaceae</taxon>
        <taxon>Plebeiibacterium</taxon>
    </lineage>
</organism>
<evidence type="ECO:0000313" key="8">
    <source>
        <dbReference type="Proteomes" id="UP001207408"/>
    </source>
</evidence>
<keyword evidence="4" id="KW-0479">Metal-binding</keyword>
<evidence type="ECO:0000256" key="4">
    <source>
        <dbReference type="ARBA" id="ARBA00022723"/>
    </source>
</evidence>
<dbReference type="CDD" id="cd00685">
    <property type="entry name" value="Trans_IPPS_HT"/>
    <property type="match status" value="1"/>
</dbReference>
<dbReference type="SUPFAM" id="SSF48576">
    <property type="entry name" value="Terpenoid synthases"/>
    <property type="match status" value="1"/>
</dbReference>
<evidence type="ECO:0000256" key="6">
    <source>
        <dbReference type="RuleBase" id="RU004466"/>
    </source>
</evidence>
<evidence type="ECO:0000256" key="1">
    <source>
        <dbReference type="ARBA" id="ARBA00001946"/>
    </source>
</evidence>
<dbReference type="Proteomes" id="UP001207408">
    <property type="component" value="Unassembled WGS sequence"/>
</dbReference>
<dbReference type="SFLD" id="SFLDS00005">
    <property type="entry name" value="Isoprenoid_Synthase_Type_I"/>
    <property type="match status" value="1"/>
</dbReference>
<dbReference type="SFLD" id="SFLDG01017">
    <property type="entry name" value="Polyprenyl_Transferase_Like"/>
    <property type="match status" value="1"/>
</dbReference>
<evidence type="ECO:0000256" key="3">
    <source>
        <dbReference type="ARBA" id="ARBA00022679"/>
    </source>
</evidence>
<name>A0AAE3MEM9_9BACT</name>
<dbReference type="PROSITE" id="PS00444">
    <property type="entry name" value="POLYPRENYL_SYNTHASE_2"/>
    <property type="match status" value="1"/>
</dbReference>